<accession>B6BLH5</accession>
<keyword evidence="4 5" id="KW-0472">Membrane</keyword>
<dbReference type="RefSeq" id="WP_008338328.1">
    <property type="nucleotide sequence ID" value="NZ_AFRZ01000001.1"/>
</dbReference>
<keyword evidence="2 5" id="KW-0812">Transmembrane</keyword>
<reference evidence="6 7" key="1">
    <citation type="journal article" date="2012" name="Proc. Natl. Acad. Sci. U.S.A.">
        <title>Genome and physiology of a model Epsilonproteobacterium responsible for sulfide detoxification in marine oxygen depletion zones.</title>
        <authorList>
            <person name="Grote J."/>
            <person name="Schott T."/>
            <person name="Bruckner C.G."/>
            <person name="Glockner F.O."/>
            <person name="Jost G."/>
            <person name="Teeling H."/>
            <person name="Labrenz M."/>
            <person name="Jurgens K."/>
        </authorList>
    </citation>
    <scope>NUCLEOTIDE SEQUENCE [LARGE SCALE GENOMIC DNA]</scope>
    <source>
        <strain evidence="6 7">GD1</strain>
    </source>
</reference>
<sequence>MLKFSKLLAIFSILAIIYSVYGMNLEQENVVFYIGTLIASITVFVVSIGILTISVISKKESQINNLDK</sequence>
<dbReference type="PATRIC" id="fig|929558.5.peg.104"/>
<evidence type="ECO:0000256" key="2">
    <source>
        <dbReference type="ARBA" id="ARBA00022692"/>
    </source>
</evidence>
<dbReference type="Proteomes" id="UP000006431">
    <property type="component" value="Unassembled WGS sequence"/>
</dbReference>
<comment type="caution">
    <text evidence="6">The sequence shown here is derived from an EMBL/GenBank/DDBJ whole genome shotgun (WGS) entry which is preliminary data.</text>
</comment>
<evidence type="ECO:0000256" key="4">
    <source>
        <dbReference type="ARBA" id="ARBA00023136"/>
    </source>
</evidence>
<dbReference type="InterPro" id="IPR045863">
    <property type="entry name" value="CorA_TM1_TM2"/>
</dbReference>
<keyword evidence="3 5" id="KW-1133">Transmembrane helix</keyword>
<dbReference type="GO" id="GO:0016020">
    <property type="term" value="C:membrane"/>
    <property type="evidence" value="ECO:0007669"/>
    <property type="project" value="UniProtKB-SubCell"/>
</dbReference>
<dbReference type="AlphaFoldDB" id="B6BLH5"/>
<evidence type="ECO:0000256" key="3">
    <source>
        <dbReference type="ARBA" id="ARBA00022989"/>
    </source>
</evidence>
<protein>
    <submittedName>
        <fullName evidence="6">Uncharacterized protein</fullName>
    </submittedName>
</protein>
<feature type="transmembrane region" description="Helical" evidence="5">
    <location>
        <begin position="32"/>
        <end position="56"/>
    </location>
</feature>
<organism evidence="6 7">
    <name type="scientific">Sulfurimonas gotlandica (strain DSM 19862 / JCM 16533 / GD1)</name>
    <dbReference type="NCBI Taxonomy" id="929558"/>
    <lineage>
        <taxon>Bacteria</taxon>
        <taxon>Pseudomonadati</taxon>
        <taxon>Campylobacterota</taxon>
        <taxon>Epsilonproteobacteria</taxon>
        <taxon>Campylobacterales</taxon>
        <taxon>Sulfurimonadaceae</taxon>
        <taxon>Sulfurimonas</taxon>
    </lineage>
</organism>
<keyword evidence="7" id="KW-1185">Reference proteome</keyword>
<evidence type="ECO:0000256" key="5">
    <source>
        <dbReference type="SAM" id="Phobius"/>
    </source>
</evidence>
<gene>
    <name evidence="6" type="ORF">SMGD1_0105</name>
</gene>
<evidence type="ECO:0000313" key="7">
    <source>
        <dbReference type="Proteomes" id="UP000006431"/>
    </source>
</evidence>
<evidence type="ECO:0000313" key="6">
    <source>
        <dbReference type="EMBL" id="EHP28632.1"/>
    </source>
</evidence>
<dbReference type="HOGENOM" id="CLU_2792473_0_0_7"/>
<name>B6BLH5_SULGG</name>
<accession>H1FS86</accession>
<dbReference type="EMBL" id="AFRZ01000001">
    <property type="protein sequence ID" value="EHP28632.1"/>
    <property type="molecule type" value="Genomic_DNA"/>
</dbReference>
<dbReference type="SUPFAM" id="SSF144083">
    <property type="entry name" value="Magnesium transport protein CorA, transmembrane region"/>
    <property type="match status" value="1"/>
</dbReference>
<dbReference type="STRING" id="929558.SMGD1_0105"/>
<proteinExistence type="predicted"/>
<comment type="subcellular location">
    <subcellularLocation>
        <location evidence="1">Membrane</location>
        <topology evidence="1">Multi-pass membrane protein</topology>
    </subcellularLocation>
</comment>
<evidence type="ECO:0000256" key="1">
    <source>
        <dbReference type="ARBA" id="ARBA00004141"/>
    </source>
</evidence>